<keyword evidence="2" id="KW-1185">Reference proteome</keyword>
<evidence type="ECO:0000313" key="1">
    <source>
        <dbReference type="EMBL" id="TWF32843.1"/>
    </source>
</evidence>
<sequence length="393" mass="43114">MKRKHILFALTAALAAGSCSKDKNDVQAPGSQIVITTADVVPATQLKWVKIAPQVDKADNASYLWTMGKDTLVVTKDLMYAFDTTGNISLKFSVKTATDSNQKNIVVQLAAPAVPYTNAVTKVFEYFPAPGQFINTLPEWKAGQTDKDMADAALAKLSKENIISLGGFGGYVIMGFDHTIINKPGKSSFLVLGNAFANNAEPGVIMVSADANGNGLPDDPWYEIAGAAYNNPKTIKNYQITYYKPDENKTPVTDPSDPYSSDVQYIRWEDNQGKSGYLVKNQYHNQPYYPQWKGNSIVFTGTRLPDDQIRNTSSDPASPYWVLPAFPYGYVDNQSNTDVNAQIKLDWAVDNTGRSVKLSGIDFIRVHSGIRKEAGWLGEVSTEVAGVRDLNLK</sequence>
<gene>
    <name evidence="1" type="ORF">FHW36_11398</name>
</gene>
<reference evidence="1 2" key="1">
    <citation type="submission" date="2019-06" db="EMBL/GenBank/DDBJ databases">
        <title>Sorghum-associated microbial communities from plants grown in Nebraska, USA.</title>
        <authorList>
            <person name="Schachtman D."/>
        </authorList>
    </citation>
    <scope>NUCLEOTIDE SEQUENCE [LARGE SCALE GENOMIC DNA]</scope>
    <source>
        <strain evidence="1 2">1209</strain>
    </source>
</reference>
<accession>A0A561P405</accession>
<dbReference type="EMBL" id="VIWO01000013">
    <property type="protein sequence ID" value="TWF32843.1"/>
    <property type="molecule type" value="Genomic_DNA"/>
</dbReference>
<dbReference type="RefSeq" id="WP_145674654.1">
    <property type="nucleotide sequence ID" value="NZ_VIWO01000013.1"/>
</dbReference>
<name>A0A561P405_9BACT</name>
<dbReference type="Proteomes" id="UP000320811">
    <property type="component" value="Unassembled WGS sequence"/>
</dbReference>
<comment type="caution">
    <text evidence="1">The sequence shown here is derived from an EMBL/GenBank/DDBJ whole genome shotgun (WGS) entry which is preliminary data.</text>
</comment>
<dbReference type="AlphaFoldDB" id="A0A561P405"/>
<dbReference type="OrthoDB" id="975810at2"/>
<organism evidence="1 2">
    <name type="scientific">Chitinophaga polysaccharea</name>
    <dbReference type="NCBI Taxonomy" id="1293035"/>
    <lineage>
        <taxon>Bacteria</taxon>
        <taxon>Pseudomonadati</taxon>
        <taxon>Bacteroidota</taxon>
        <taxon>Chitinophagia</taxon>
        <taxon>Chitinophagales</taxon>
        <taxon>Chitinophagaceae</taxon>
        <taxon>Chitinophaga</taxon>
    </lineage>
</organism>
<dbReference type="PROSITE" id="PS51257">
    <property type="entry name" value="PROKAR_LIPOPROTEIN"/>
    <property type="match status" value="1"/>
</dbReference>
<evidence type="ECO:0000313" key="2">
    <source>
        <dbReference type="Proteomes" id="UP000320811"/>
    </source>
</evidence>
<protein>
    <recommendedName>
        <fullName evidence="3">PKD family protein</fullName>
    </recommendedName>
</protein>
<evidence type="ECO:0008006" key="3">
    <source>
        <dbReference type="Google" id="ProtNLM"/>
    </source>
</evidence>
<proteinExistence type="predicted"/>